<sequence length="155" mass="17546">MAGRPFKRAGGWGTHNAATYRSGLEDKIAGQLEGRNLPVVFEQFEVKYVIPASDHKYTPDFVLPNGIIIEGKGIFDADDRKKHLLIREQHPDLDIRFVFSSSNAKLYKGSPTSYAKWCDKYGFKYADKLIPDAWLREPGTGRSLVSLTRKKKKEA</sequence>
<keyword evidence="1" id="KW-0540">Nuclease</keyword>
<dbReference type="InterPro" id="IPR008029">
    <property type="entry name" value="Phage_T7_Gp3_endoDNaseI"/>
</dbReference>
<keyword evidence="1" id="KW-0378">Hydrolase</keyword>
<dbReference type="EMBL" id="KP343639">
    <property type="protein sequence ID" value="AJT60823.1"/>
    <property type="molecule type" value="Genomic_DNA"/>
</dbReference>
<dbReference type="SUPFAM" id="SSF52980">
    <property type="entry name" value="Restriction endonuclease-like"/>
    <property type="match status" value="1"/>
</dbReference>
<dbReference type="Proteomes" id="UP000223875">
    <property type="component" value="Segment"/>
</dbReference>
<evidence type="ECO:0000313" key="1">
    <source>
        <dbReference type="EMBL" id="AJT60823.1"/>
    </source>
</evidence>
<evidence type="ECO:0000313" key="2">
    <source>
        <dbReference type="Proteomes" id="UP000223875"/>
    </source>
</evidence>
<accession>A0A0U1ZDL9</accession>
<keyword evidence="1" id="KW-0255">Endonuclease</keyword>
<dbReference type="GO" id="GO:0008833">
    <property type="term" value="F:deoxyribonuclease IV (phage-T4-induced) activity"/>
    <property type="evidence" value="ECO:0007669"/>
    <property type="project" value="InterPro"/>
</dbReference>
<dbReference type="KEGG" id="vg:54975122"/>
<dbReference type="GeneID" id="54975122"/>
<dbReference type="GO" id="GO:0016032">
    <property type="term" value="P:viral process"/>
    <property type="evidence" value="ECO:0007669"/>
    <property type="project" value="InterPro"/>
</dbReference>
<dbReference type="CDD" id="cd22324">
    <property type="entry name" value="Endonuclease_I"/>
    <property type="match status" value="1"/>
</dbReference>
<keyword evidence="2" id="KW-1185">Reference proteome</keyword>
<dbReference type="InterPro" id="IPR011335">
    <property type="entry name" value="Restrct_endonuc-II-like"/>
</dbReference>
<reference evidence="1 2" key="1">
    <citation type="submission" date="2015-01" db="EMBL/GenBank/DDBJ databases">
        <title>Genomic characterization of bacteriophage ITL-1, lytic for Rasltonia solanacearum.</title>
        <authorList>
            <person name="Hernandez-Romano J."/>
            <person name="Martinez-Barnetche J."/>
            <person name="Tellez-Sosa J.M."/>
            <person name="Gomez-Barreto R.E."/>
            <person name="Teran-Leon I."/>
            <person name="Serrano-Plancarte R."/>
            <person name="Zavala-Padilla G."/>
            <person name="Estrada-Carrillo M."/>
        </authorList>
    </citation>
    <scope>NUCLEOTIDE SEQUENCE [LARGE SCALE GENOMIC DNA]</scope>
</reference>
<dbReference type="GO" id="GO:0015074">
    <property type="term" value="P:DNA integration"/>
    <property type="evidence" value="ECO:0007669"/>
    <property type="project" value="InterPro"/>
</dbReference>
<organism evidence="1 2">
    <name type="scientific">Ralstonia phage phiITL-1</name>
    <dbReference type="NCBI Taxonomy" id="1597967"/>
    <lineage>
        <taxon>Viruses</taxon>
        <taxon>Duplodnaviria</taxon>
        <taxon>Heunggongvirae</taxon>
        <taxon>Uroviricota</taxon>
        <taxon>Caudoviricetes</taxon>
        <taxon>Autographivirales</taxon>
        <taxon>Autotranscriptaviridae</taxon>
        <taxon>Serkorvirus</taxon>
        <taxon>Serkorvirus ITL1</taxon>
    </lineage>
</organism>
<dbReference type="Gene3D" id="3.40.91.30">
    <property type="match status" value="1"/>
</dbReference>
<dbReference type="RefSeq" id="YP_009785076.1">
    <property type="nucleotide sequence ID" value="NC_047751.1"/>
</dbReference>
<dbReference type="Pfam" id="PF05367">
    <property type="entry name" value="Phage_endo_I"/>
    <property type="match status" value="1"/>
</dbReference>
<name>A0A0U1ZDL9_9CAUD</name>
<proteinExistence type="predicted"/>
<protein>
    <submittedName>
        <fullName evidence="1">Endonuclease-like protein</fullName>
    </submittedName>
</protein>